<proteinExistence type="predicted"/>
<protein>
    <submittedName>
        <fullName evidence="1">Uncharacterized protein</fullName>
    </submittedName>
</protein>
<evidence type="ECO:0000313" key="1">
    <source>
        <dbReference type="EMBL" id="NCJ06735.1"/>
    </source>
</evidence>
<sequence>MNVSESLEALLTPEECAMIDQTLLPTRDRFSMRITVYSLRYLKQIGAGLGMAIADLTSEQIKTWVQQEPQMQTQANLDASFVDWFTHLLTASLVPLQTIAQHEVTEIEELTLPQIVAWFEHQVKPL</sequence>
<dbReference type="AlphaFoldDB" id="A0A8K1ZWW3"/>
<reference evidence="1" key="1">
    <citation type="submission" date="2019-12" db="EMBL/GenBank/DDBJ databases">
        <title>High-Quality draft genome sequences of three cyanobacteria isolated from the limestone walls of the Old Cathedral of Coimbra.</title>
        <authorList>
            <person name="Tiago I."/>
            <person name="Soares F."/>
            <person name="Portugal A."/>
        </authorList>
    </citation>
    <scope>NUCLEOTIDE SEQUENCE [LARGE SCALE GENOMIC DNA]</scope>
    <source>
        <strain evidence="1">C</strain>
    </source>
</reference>
<comment type="caution">
    <text evidence="1">The sequence shown here is derived from an EMBL/GenBank/DDBJ whole genome shotgun (WGS) entry which is preliminary data.</text>
</comment>
<dbReference type="EMBL" id="WVIC01000016">
    <property type="protein sequence ID" value="NCJ06735.1"/>
    <property type="molecule type" value="Genomic_DNA"/>
</dbReference>
<evidence type="ECO:0000313" key="2">
    <source>
        <dbReference type="Proteomes" id="UP000607397"/>
    </source>
</evidence>
<dbReference type="RefSeq" id="WP_161825216.1">
    <property type="nucleotide sequence ID" value="NZ_WVIC01000016.1"/>
</dbReference>
<name>A0A8K1ZWW3_9CYAN</name>
<organism evidence="1 2">
    <name type="scientific">Petrachloros mirabilis ULC683</name>
    <dbReference type="NCBI Taxonomy" id="2781853"/>
    <lineage>
        <taxon>Bacteria</taxon>
        <taxon>Bacillati</taxon>
        <taxon>Cyanobacteriota</taxon>
        <taxon>Cyanophyceae</taxon>
        <taxon>Synechococcales</taxon>
        <taxon>Petrachlorosaceae</taxon>
        <taxon>Petrachloros</taxon>
        <taxon>Petrachloros mirabilis</taxon>
    </lineage>
</organism>
<gene>
    <name evidence="1" type="ORF">GS597_09490</name>
</gene>
<dbReference type="Proteomes" id="UP000607397">
    <property type="component" value="Unassembled WGS sequence"/>
</dbReference>
<keyword evidence="2" id="KW-1185">Reference proteome</keyword>
<accession>A0A8K1ZWW3</accession>